<evidence type="ECO:0000313" key="5">
    <source>
        <dbReference type="Proteomes" id="UP000446866"/>
    </source>
</evidence>
<dbReference type="Gene3D" id="3.40.50.360">
    <property type="match status" value="1"/>
</dbReference>
<dbReference type="Pfam" id="PF03358">
    <property type="entry name" value="FMN_red"/>
    <property type="match status" value="1"/>
</dbReference>
<organism evidence="4 5">
    <name type="scientific">Anaerotruncus colihominis</name>
    <dbReference type="NCBI Taxonomy" id="169435"/>
    <lineage>
        <taxon>Bacteria</taxon>
        <taxon>Bacillati</taxon>
        <taxon>Bacillota</taxon>
        <taxon>Clostridia</taxon>
        <taxon>Eubacteriales</taxon>
        <taxon>Oscillospiraceae</taxon>
        <taxon>Anaerotruncus</taxon>
    </lineage>
</organism>
<reference evidence="4 5" key="1">
    <citation type="submission" date="2018-08" db="EMBL/GenBank/DDBJ databases">
        <title>Murine metabolic-syndrome-specific gut microbial biobank.</title>
        <authorList>
            <person name="Liu C."/>
        </authorList>
    </citation>
    <scope>NUCLEOTIDE SEQUENCE [LARGE SCALE GENOMIC DNA]</scope>
    <source>
        <strain evidence="4 5">28</strain>
    </source>
</reference>
<evidence type="ECO:0000256" key="2">
    <source>
        <dbReference type="ARBA" id="ARBA00022643"/>
    </source>
</evidence>
<evidence type="ECO:0000313" key="4">
    <source>
        <dbReference type="EMBL" id="NBH62035.1"/>
    </source>
</evidence>
<dbReference type="SUPFAM" id="SSF52218">
    <property type="entry name" value="Flavoproteins"/>
    <property type="match status" value="1"/>
</dbReference>
<proteinExistence type="predicted"/>
<dbReference type="GO" id="GO:0016491">
    <property type="term" value="F:oxidoreductase activity"/>
    <property type="evidence" value="ECO:0007669"/>
    <property type="project" value="InterPro"/>
</dbReference>
<keyword evidence="2" id="KW-0288">FMN</keyword>
<evidence type="ECO:0000256" key="1">
    <source>
        <dbReference type="ARBA" id="ARBA00022630"/>
    </source>
</evidence>
<gene>
    <name evidence="4" type="ORF">D0435_10270</name>
</gene>
<accession>A0A845QLP2</accession>
<dbReference type="EMBL" id="QXWK01000018">
    <property type="protein sequence ID" value="NBH62035.1"/>
    <property type="molecule type" value="Genomic_DNA"/>
</dbReference>
<dbReference type="PANTHER" id="PTHR43278">
    <property type="entry name" value="NAD(P)H-DEPENDENT FMN-CONTAINING OXIDOREDUCTASE YWQN-RELATED"/>
    <property type="match status" value="1"/>
</dbReference>
<dbReference type="InterPro" id="IPR005025">
    <property type="entry name" value="FMN_Rdtase-like_dom"/>
</dbReference>
<dbReference type="AlphaFoldDB" id="A0A845QLP2"/>
<comment type="caution">
    <text evidence="4">The sequence shown here is derived from an EMBL/GenBank/DDBJ whole genome shotgun (WGS) entry which is preliminary data.</text>
</comment>
<keyword evidence="1" id="KW-0285">Flavoprotein</keyword>
<dbReference type="PANTHER" id="PTHR43278:SF4">
    <property type="entry name" value="NAD(P)H-DEPENDENT FMN-CONTAINING OXIDOREDUCTASE YWQN-RELATED"/>
    <property type="match status" value="1"/>
</dbReference>
<protein>
    <submittedName>
        <fullName evidence="4">NADPH-dependent oxidoreductase</fullName>
    </submittedName>
</protein>
<dbReference type="Proteomes" id="UP000446866">
    <property type="component" value="Unassembled WGS sequence"/>
</dbReference>
<dbReference type="InterPro" id="IPR051796">
    <property type="entry name" value="ISF_SsuE-like"/>
</dbReference>
<name>A0A845QLP2_9FIRM</name>
<dbReference type="InterPro" id="IPR029039">
    <property type="entry name" value="Flavoprotein-like_sf"/>
</dbReference>
<keyword evidence="5" id="KW-1185">Reference proteome</keyword>
<feature type="domain" description="NADPH-dependent FMN reductase-like" evidence="3">
    <location>
        <begin position="150"/>
        <end position="306"/>
    </location>
</feature>
<sequence>MDQVLSEALKNVKAEYLLTADDLERTDLRGRRLLFAVCLSEAGINLEYYRMLEYFRKVPDCLAGACAGVIVDGSGELFTKSLARRLVFSANMAGCTFPGKPLVEATGSLYNFQIISKVNHTDLAEAYAGQVKKLVQRLLSFEIHGEKTQKVLMVHASSRKTSNSLLLWEKVRRYFDDDVEVEEISLRNGQLLDCRGCKYETCLHFGEKDDCFYGGVMVEKVYPAIIKCDTLVMVCPNYNDAVSANLTAFINRLTSVFRTHDFSKKRVFALVISGYSGGDIVAEQVIGAMNFNKNFILPGNFALVETANNPGSILKVENLEEKAAAFAERIYSSL</sequence>
<evidence type="ECO:0000259" key="3">
    <source>
        <dbReference type="Pfam" id="PF03358"/>
    </source>
</evidence>